<keyword evidence="3" id="KW-1185">Reference proteome</keyword>
<gene>
    <name evidence="2" type="ORF">Taro_056504</name>
</gene>
<reference evidence="2" key="1">
    <citation type="submission" date="2017-07" db="EMBL/GenBank/DDBJ databases">
        <title>Taro Niue Genome Assembly and Annotation.</title>
        <authorList>
            <person name="Atibalentja N."/>
            <person name="Keating K."/>
            <person name="Fields C.J."/>
        </authorList>
    </citation>
    <scope>NUCLEOTIDE SEQUENCE</scope>
    <source>
        <strain evidence="2">Niue_2</strain>
        <tissue evidence="2">Leaf</tissue>
    </source>
</reference>
<evidence type="ECO:0000313" key="3">
    <source>
        <dbReference type="Proteomes" id="UP000652761"/>
    </source>
</evidence>
<feature type="region of interest" description="Disordered" evidence="1">
    <location>
        <begin position="60"/>
        <end position="91"/>
    </location>
</feature>
<evidence type="ECO:0000256" key="1">
    <source>
        <dbReference type="SAM" id="MobiDB-lite"/>
    </source>
</evidence>
<dbReference type="AlphaFoldDB" id="A0A843XWV7"/>
<protein>
    <submittedName>
        <fullName evidence="2">Uncharacterized protein</fullName>
    </submittedName>
</protein>
<evidence type="ECO:0000313" key="2">
    <source>
        <dbReference type="EMBL" id="MQM23440.1"/>
    </source>
</evidence>
<proteinExistence type="predicted"/>
<dbReference type="EMBL" id="NMUH01016338">
    <property type="protein sequence ID" value="MQM23440.1"/>
    <property type="molecule type" value="Genomic_DNA"/>
</dbReference>
<sequence length="91" mass="10023">MGITFCSVIGIAYKTPIQNRHLKTLVVPLLTQGIRLRFGVSPFPRFSRCNVSLDHVNPRWGNHTDSASHGDRKLCSTQHENSSPGAPTSPI</sequence>
<feature type="compositionally biased region" description="Polar residues" evidence="1">
    <location>
        <begin position="75"/>
        <end position="91"/>
    </location>
</feature>
<name>A0A843XWV7_COLES</name>
<accession>A0A843XWV7</accession>
<organism evidence="2 3">
    <name type="scientific">Colocasia esculenta</name>
    <name type="common">Wild taro</name>
    <name type="synonym">Arum esculentum</name>
    <dbReference type="NCBI Taxonomy" id="4460"/>
    <lineage>
        <taxon>Eukaryota</taxon>
        <taxon>Viridiplantae</taxon>
        <taxon>Streptophyta</taxon>
        <taxon>Embryophyta</taxon>
        <taxon>Tracheophyta</taxon>
        <taxon>Spermatophyta</taxon>
        <taxon>Magnoliopsida</taxon>
        <taxon>Liliopsida</taxon>
        <taxon>Araceae</taxon>
        <taxon>Aroideae</taxon>
        <taxon>Colocasieae</taxon>
        <taxon>Colocasia</taxon>
    </lineage>
</organism>
<comment type="caution">
    <text evidence="2">The sequence shown here is derived from an EMBL/GenBank/DDBJ whole genome shotgun (WGS) entry which is preliminary data.</text>
</comment>
<dbReference type="Proteomes" id="UP000652761">
    <property type="component" value="Unassembled WGS sequence"/>
</dbReference>